<reference evidence="1" key="1">
    <citation type="submission" date="2014-09" db="EMBL/GenBank/DDBJ databases">
        <authorList>
            <person name="Magalhaes I.L.F."/>
            <person name="Oliveira U."/>
            <person name="Santos F.R."/>
            <person name="Vidigal T.H.D.A."/>
            <person name="Brescovit A.D."/>
            <person name="Santos A.J."/>
        </authorList>
    </citation>
    <scope>NUCLEOTIDE SEQUENCE</scope>
    <source>
        <tissue evidence="1">Shoot tissue taken approximately 20 cm above the soil surface</tissue>
    </source>
</reference>
<accession>A0A0A9HWJ2</accession>
<sequence>MSTNFSLLESVEGGVSKIFEEGHPFSPKYHRILGFPPPIWFWSSS</sequence>
<name>A0A0A9HWJ2_ARUDO</name>
<protein>
    <submittedName>
        <fullName evidence="1">Uncharacterized protein</fullName>
    </submittedName>
</protein>
<organism evidence="1">
    <name type="scientific">Arundo donax</name>
    <name type="common">Giant reed</name>
    <name type="synonym">Donax arundinaceus</name>
    <dbReference type="NCBI Taxonomy" id="35708"/>
    <lineage>
        <taxon>Eukaryota</taxon>
        <taxon>Viridiplantae</taxon>
        <taxon>Streptophyta</taxon>
        <taxon>Embryophyta</taxon>
        <taxon>Tracheophyta</taxon>
        <taxon>Spermatophyta</taxon>
        <taxon>Magnoliopsida</taxon>
        <taxon>Liliopsida</taxon>
        <taxon>Poales</taxon>
        <taxon>Poaceae</taxon>
        <taxon>PACMAD clade</taxon>
        <taxon>Arundinoideae</taxon>
        <taxon>Arundineae</taxon>
        <taxon>Arundo</taxon>
    </lineage>
</organism>
<evidence type="ECO:0000313" key="1">
    <source>
        <dbReference type="EMBL" id="JAE39266.1"/>
    </source>
</evidence>
<dbReference type="AlphaFoldDB" id="A0A0A9HWJ2"/>
<dbReference type="EMBL" id="GBRH01158630">
    <property type="protein sequence ID" value="JAE39266.1"/>
    <property type="molecule type" value="Transcribed_RNA"/>
</dbReference>
<proteinExistence type="predicted"/>
<reference evidence="1" key="2">
    <citation type="journal article" date="2015" name="Data Brief">
        <title>Shoot transcriptome of the giant reed, Arundo donax.</title>
        <authorList>
            <person name="Barrero R.A."/>
            <person name="Guerrero F.D."/>
            <person name="Moolhuijzen P."/>
            <person name="Goolsby J.A."/>
            <person name="Tidwell J."/>
            <person name="Bellgard S.E."/>
            <person name="Bellgard M.I."/>
        </authorList>
    </citation>
    <scope>NUCLEOTIDE SEQUENCE</scope>
    <source>
        <tissue evidence="1">Shoot tissue taken approximately 20 cm above the soil surface</tissue>
    </source>
</reference>